<dbReference type="OrthoDB" id="7877306at2"/>
<accession>A0A1M5QJC1</accession>
<sequence length="143" mass="15551">MPATFQILPSHNLVYVQYSGLMLVEDSLRAFGAYAQHPDARPGQRHLIDLSRITDMERDFAKVMQLQAAKAEDLAHNGLETMMVYFANTPVSLKAAALAKNGWSASQGVIAIVQETEAAALSSLGLAFSNISAMLTAEERKRA</sequence>
<name>A0A1M5QJC1_9RHOB</name>
<evidence type="ECO:0000313" key="1">
    <source>
        <dbReference type="EMBL" id="SHH13976.1"/>
    </source>
</evidence>
<organism evidence="1 2">
    <name type="scientific">Marivita hallyeonensis</name>
    <dbReference type="NCBI Taxonomy" id="996342"/>
    <lineage>
        <taxon>Bacteria</taxon>
        <taxon>Pseudomonadati</taxon>
        <taxon>Pseudomonadota</taxon>
        <taxon>Alphaproteobacteria</taxon>
        <taxon>Rhodobacterales</taxon>
        <taxon>Roseobacteraceae</taxon>
        <taxon>Marivita</taxon>
    </lineage>
</organism>
<dbReference type="RefSeq" id="WP_072776791.1">
    <property type="nucleotide sequence ID" value="NZ_FQXC01000002.1"/>
</dbReference>
<dbReference type="AlphaFoldDB" id="A0A1M5QJC1"/>
<dbReference type="EMBL" id="FQXC01000002">
    <property type="protein sequence ID" value="SHH13976.1"/>
    <property type="molecule type" value="Genomic_DNA"/>
</dbReference>
<reference evidence="1 2" key="1">
    <citation type="submission" date="2016-11" db="EMBL/GenBank/DDBJ databases">
        <authorList>
            <person name="Jaros S."/>
            <person name="Januszkiewicz K."/>
            <person name="Wedrychowicz H."/>
        </authorList>
    </citation>
    <scope>NUCLEOTIDE SEQUENCE [LARGE SCALE GENOMIC DNA]</scope>
    <source>
        <strain evidence="1 2">DSM 29431</strain>
    </source>
</reference>
<evidence type="ECO:0000313" key="2">
    <source>
        <dbReference type="Proteomes" id="UP000184221"/>
    </source>
</evidence>
<gene>
    <name evidence="1" type="ORF">SAMN05443551_1377</name>
</gene>
<protein>
    <submittedName>
        <fullName evidence="1">Uncharacterized protein</fullName>
    </submittedName>
</protein>
<keyword evidence="2" id="KW-1185">Reference proteome</keyword>
<dbReference type="STRING" id="996342.SAMN05443551_1377"/>
<dbReference type="Proteomes" id="UP000184221">
    <property type="component" value="Unassembled WGS sequence"/>
</dbReference>
<proteinExistence type="predicted"/>